<proteinExistence type="predicted"/>
<reference evidence="1 2" key="1">
    <citation type="submission" date="2017-06" db="EMBL/GenBank/DDBJ databases">
        <authorList>
            <person name="Kim H.J."/>
            <person name="Triplett B.A."/>
        </authorList>
    </citation>
    <scope>NUCLEOTIDE SEQUENCE [LARGE SCALE GENOMIC DNA]</scope>
    <source>
        <strain evidence="1">FRACA_ARgP5</strain>
    </source>
</reference>
<dbReference type="EMBL" id="FZMO01000246">
    <property type="protein sequence ID" value="SNQ49336.1"/>
    <property type="molecule type" value="Genomic_DNA"/>
</dbReference>
<evidence type="ECO:0000313" key="2">
    <source>
        <dbReference type="Proteomes" id="UP000234331"/>
    </source>
</evidence>
<evidence type="ECO:0000313" key="1">
    <source>
        <dbReference type="EMBL" id="SNQ49336.1"/>
    </source>
</evidence>
<gene>
    <name evidence="1" type="ORF">FRACA_320034</name>
</gene>
<dbReference type="AlphaFoldDB" id="A0A2I2KUJ1"/>
<name>A0A2I2KUJ1_9ACTN</name>
<protein>
    <submittedName>
        <fullName evidence="1">Uncharacterized protein</fullName>
    </submittedName>
</protein>
<dbReference type="Proteomes" id="UP000234331">
    <property type="component" value="Unassembled WGS sequence"/>
</dbReference>
<sequence length="65" mass="7591">MSYRNRSDVGDPLILNERDLYRVGTSTRGAMPRELVTFPDAQLRIHLGKEIVFPFPHWQPPRGVW</sequence>
<accession>A0A2I2KUJ1</accession>
<organism evidence="1 2">
    <name type="scientific">Frankia canadensis</name>
    <dbReference type="NCBI Taxonomy" id="1836972"/>
    <lineage>
        <taxon>Bacteria</taxon>
        <taxon>Bacillati</taxon>
        <taxon>Actinomycetota</taxon>
        <taxon>Actinomycetes</taxon>
        <taxon>Frankiales</taxon>
        <taxon>Frankiaceae</taxon>
        <taxon>Frankia</taxon>
    </lineage>
</organism>
<keyword evidence="2" id="KW-1185">Reference proteome</keyword>